<dbReference type="GO" id="GO:0016740">
    <property type="term" value="F:transferase activity"/>
    <property type="evidence" value="ECO:0007669"/>
    <property type="project" value="UniProtKB-KW"/>
</dbReference>
<evidence type="ECO:0000259" key="6">
    <source>
        <dbReference type="PROSITE" id="PS51918"/>
    </source>
</evidence>
<dbReference type="InterPro" id="IPR013785">
    <property type="entry name" value="Aldolase_TIM"/>
</dbReference>
<dbReference type="RefSeq" id="WP_408152118.1">
    <property type="nucleotide sequence ID" value="NZ_JAQQCL010000001.1"/>
</dbReference>
<keyword evidence="2" id="KW-0949">S-adenosyl-L-methionine</keyword>
<keyword evidence="7" id="KW-0808">Transferase</keyword>
<dbReference type="SFLD" id="SFLDS00029">
    <property type="entry name" value="Radical_SAM"/>
    <property type="match status" value="1"/>
</dbReference>
<dbReference type="InterPro" id="IPR058240">
    <property type="entry name" value="rSAM_sf"/>
</dbReference>
<dbReference type="InterPro" id="IPR007197">
    <property type="entry name" value="rSAM"/>
</dbReference>
<accession>A0ABW9E9N7</accession>
<dbReference type="PROSITE" id="PS51918">
    <property type="entry name" value="RADICAL_SAM"/>
    <property type="match status" value="1"/>
</dbReference>
<dbReference type="InterPro" id="IPR017833">
    <property type="entry name" value="Hopanoid_synth-assoc_rSAM_HpnH"/>
</dbReference>
<name>A0ABW9E9N7_9BURK</name>
<dbReference type="InterPro" id="IPR050377">
    <property type="entry name" value="Radical_SAM_PqqE_MftC-like"/>
</dbReference>
<comment type="caution">
    <text evidence="7">The sequence shown here is derived from an EMBL/GenBank/DDBJ whole genome shotgun (WGS) entry which is preliminary data.</text>
</comment>
<dbReference type="InterPro" id="IPR022563">
    <property type="entry name" value="DUF3463"/>
</dbReference>
<sequence length="534" mass="59614">MRVGRTVTRLSRSICSMGVPISQAWTVATYVLKQKLMRRSRYPLVLMLEPLMRCNLACAGCGKIQYPAHVLKSELTPEQCFRAVEECGTPMVAIPGGEPLLHPQMPEIVAGLVARKKYVYMCTNALLLAKNLHLFKPSKYLSFSVHVDGQREHHDFAVCREGGYDIAMEGVRAAVAAGFRVTTNTTLFDGADPNSVRLHFDEMMEAGVESMMVSPGYTYDKAPDQKHFLGRARSKKLFRSILSNRKKSWRFNASPIFMEFLMGKKDLTCTPWGMPTYSIFGWQKPCYLLQDGYADSFDELMESVKWSEYGTESGNPKCANCMVHSGYEASGVNYTFGSFKGLFQTVKAMLFDRYEDREATEILAGWKKTSHEVPMVFVPTAPRAEAAKGEAAHAAAPTAAAVAPDQMETAAGTEHEHLEGWTPELTTEAAVREAMEKAFDYRGDVTITRKDGSTVAGYLYDRQYGAAFKDCFVRIIPTGKQTKDVIPYAEIGSIAFTGKDTAAGKTFENWVRRYWEKKAAGEKNIQIEPECLDE</sequence>
<dbReference type="EMBL" id="JAQQCL010000001">
    <property type="protein sequence ID" value="MFM0714845.1"/>
    <property type="molecule type" value="Genomic_DNA"/>
</dbReference>
<keyword evidence="5" id="KW-0411">Iron-sulfur</keyword>
<evidence type="ECO:0000256" key="3">
    <source>
        <dbReference type="ARBA" id="ARBA00022723"/>
    </source>
</evidence>
<feature type="domain" description="Radical SAM core" evidence="6">
    <location>
        <begin position="38"/>
        <end position="252"/>
    </location>
</feature>
<dbReference type="SUPFAM" id="SSF102114">
    <property type="entry name" value="Radical SAM enzymes"/>
    <property type="match status" value="1"/>
</dbReference>
<dbReference type="CDD" id="cd01335">
    <property type="entry name" value="Radical_SAM"/>
    <property type="match status" value="1"/>
</dbReference>
<dbReference type="NCBIfam" id="TIGR03470">
    <property type="entry name" value="HpnH"/>
    <property type="match status" value="1"/>
</dbReference>
<protein>
    <submittedName>
        <fullName evidence="7">Adenosyl-hopene transferase HpnH</fullName>
    </submittedName>
</protein>
<evidence type="ECO:0000256" key="5">
    <source>
        <dbReference type="ARBA" id="ARBA00023014"/>
    </source>
</evidence>
<evidence type="ECO:0000313" key="7">
    <source>
        <dbReference type="EMBL" id="MFM0714845.1"/>
    </source>
</evidence>
<evidence type="ECO:0000313" key="8">
    <source>
        <dbReference type="Proteomes" id="UP001629392"/>
    </source>
</evidence>
<dbReference type="PANTHER" id="PTHR11228:SF22">
    <property type="entry name" value="PEPTIDE BIOSYNTHESIS PROTEIN YYDG-RELATED"/>
    <property type="match status" value="1"/>
</dbReference>
<proteinExistence type="predicted"/>
<dbReference type="Gene3D" id="3.20.20.70">
    <property type="entry name" value="Aldolase class I"/>
    <property type="match status" value="1"/>
</dbReference>
<dbReference type="SFLD" id="SFLDF00397">
    <property type="entry name" value="adenosyl-hopene_transferase"/>
    <property type="match status" value="1"/>
</dbReference>
<keyword evidence="4" id="KW-0408">Iron</keyword>
<gene>
    <name evidence="7" type="primary">hpnH</name>
    <name evidence="7" type="ORF">PQQ73_00695</name>
</gene>
<dbReference type="SFLD" id="SFLDG01067">
    <property type="entry name" value="SPASM/twitch_domain_containing"/>
    <property type="match status" value="1"/>
</dbReference>
<dbReference type="Proteomes" id="UP001629392">
    <property type="component" value="Unassembled WGS sequence"/>
</dbReference>
<comment type="cofactor">
    <cofactor evidence="1">
        <name>[4Fe-4S] cluster</name>
        <dbReference type="ChEBI" id="CHEBI:49883"/>
    </cofactor>
</comment>
<dbReference type="Pfam" id="PF04055">
    <property type="entry name" value="Radical_SAM"/>
    <property type="match status" value="1"/>
</dbReference>
<dbReference type="Pfam" id="PF11946">
    <property type="entry name" value="DUF3463"/>
    <property type="match status" value="1"/>
</dbReference>
<dbReference type="PANTHER" id="PTHR11228">
    <property type="entry name" value="RADICAL SAM DOMAIN PROTEIN"/>
    <property type="match status" value="1"/>
</dbReference>
<keyword evidence="3" id="KW-0479">Metal-binding</keyword>
<organism evidence="7 8">
    <name type="scientific">Paraburkholderia strydomiana</name>
    <dbReference type="NCBI Taxonomy" id="1245417"/>
    <lineage>
        <taxon>Bacteria</taxon>
        <taxon>Pseudomonadati</taxon>
        <taxon>Pseudomonadota</taxon>
        <taxon>Betaproteobacteria</taxon>
        <taxon>Burkholderiales</taxon>
        <taxon>Burkholderiaceae</taxon>
        <taxon>Paraburkholderia</taxon>
    </lineage>
</organism>
<evidence type="ECO:0000256" key="1">
    <source>
        <dbReference type="ARBA" id="ARBA00001966"/>
    </source>
</evidence>
<reference evidence="7 8" key="1">
    <citation type="journal article" date="2024" name="Chem. Sci.">
        <title>Discovery of megapolipeptins by genome mining of a Burkholderiales bacteria collection.</title>
        <authorList>
            <person name="Paulo B.S."/>
            <person name="Recchia M.J.J."/>
            <person name="Lee S."/>
            <person name="Fergusson C.H."/>
            <person name="Romanowski S.B."/>
            <person name="Hernandez A."/>
            <person name="Krull N."/>
            <person name="Liu D.Y."/>
            <person name="Cavanagh H."/>
            <person name="Bos A."/>
            <person name="Gray C.A."/>
            <person name="Murphy B.T."/>
            <person name="Linington R.G."/>
            <person name="Eustaquio A.S."/>
        </authorList>
    </citation>
    <scope>NUCLEOTIDE SEQUENCE [LARGE SCALE GENOMIC DNA]</scope>
    <source>
        <strain evidence="7 8">RL17-350-BIC-E</strain>
    </source>
</reference>
<evidence type="ECO:0000256" key="4">
    <source>
        <dbReference type="ARBA" id="ARBA00023004"/>
    </source>
</evidence>
<evidence type="ECO:0000256" key="2">
    <source>
        <dbReference type="ARBA" id="ARBA00022691"/>
    </source>
</evidence>
<keyword evidence="8" id="KW-1185">Reference proteome</keyword>